<evidence type="ECO:0000313" key="17">
    <source>
        <dbReference type="Proteomes" id="UP000765845"/>
    </source>
</evidence>
<keyword evidence="8" id="KW-0460">Magnesium</keyword>
<dbReference type="Pfam" id="PF08543">
    <property type="entry name" value="Phos_pyr_kin"/>
    <property type="match status" value="1"/>
</dbReference>
<dbReference type="InterPro" id="IPR036206">
    <property type="entry name" value="ThiamineP_synth_sf"/>
</dbReference>
<dbReference type="Gene3D" id="3.20.20.70">
    <property type="entry name" value="Aldolase class I"/>
    <property type="match status" value="1"/>
</dbReference>
<dbReference type="CDD" id="cd01169">
    <property type="entry name" value="HMPP_kinase"/>
    <property type="match status" value="1"/>
</dbReference>
<dbReference type="Gene3D" id="3.40.1190.20">
    <property type="match status" value="1"/>
</dbReference>
<reference evidence="16 17" key="1">
    <citation type="submission" date="2020-04" db="EMBL/GenBank/DDBJ databases">
        <authorList>
            <person name="Yoon J."/>
        </authorList>
    </citation>
    <scope>NUCLEOTIDE SEQUENCE [LARGE SCALE GENOMIC DNA]</scope>
    <source>
        <strain evidence="16 17">KMU-166</strain>
    </source>
</reference>
<dbReference type="NCBIfam" id="TIGR00097">
    <property type="entry name" value="HMP-P_kinase"/>
    <property type="match status" value="1"/>
</dbReference>
<comment type="catalytic activity">
    <reaction evidence="13">
        <text>2-[(2R,5Z)-2-carboxy-4-methylthiazol-5(2H)-ylidene]ethyl phosphate + 4-amino-2-methyl-5-(diphosphooxymethyl)pyrimidine + 2 H(+) = thiamine phosphate + CO2 + diphosphate</text>
        <dbReference type="Rhea" id="RHEA:47844"/>
        <dbReference type="ChEBI" id="CHEBI:15378"/>
        <dbReference type="ChEBI" id="CHEBI:16526"/>
        <dbReference type="ChEBI" id="CHEBI:33019"/>
        <dbReference type="ChEBI" id="CHEBI:37575"/>
        <dbReference type="ChEBI" id="CHEBI:57841"/>
        <dbReference type="ChEBI" id="CHEBI:62899"/>
        <dbReference type="EC" id="2.5.1.3"/>
    </reaction>
</comment>
<gene>
    <name evidence="16" type="primary">thiE</name>
    <name evidence="16" type="ORF">HCU74_11810</name>
</gene>
<evidence type="ECO:0000256" key="7">
    <source>
        <dbReference type="ARBA" id="ARBA00022840"/>
    </source>
</evidence>
<keyword evidence="9" id="KW-0784">Thiamine biosynthesis</keyword>
<keyword evidence="10" id="KW-0511">Multifunctional enzyme</keyword>
<keyword evidence="3 16" id="KW-0808">Transferase</keyword>
<evidence type="ECO:0000256" key="11">
    <source>
        <dbReference type="ARBA" id="ARBA00047334"/>
    </source>
</evidence>
<comment type="cofactor">
    <cofactor evidence="1">
        <name>Mg(2+)</name>
        <dbReference type="ChEBI" id="CHEBI:18420"/>
    </cofactor>
</comment>
<dbReference type="CDD" id="cd00564">
    <property type="entry name" value="TMP_TenI"/>
    <property type="match status" value="1"/>
</dbReference>
<evidence type="ECO:0000256" key="8">
    <source>
        <dbReference type="ARBA" id="ARBA00022842"/>
    </source>
</evidence>
<evidence type="ECO:0000256" key="1">
    <source>
        <dbReference type="ARBA" id="ARBA00001946"/>
    </source>
</evidence>
<comment type="catalytic activity">
    <reaction evidence="11">
        <text>4-methyl-5-(2-phosphooxyethyl)-thiazole + 4-amino-2-methyl-5-(diphosphooxymethyl)pyrimidine + H(+) = thiamine phosphate + diphosphate</text>
        <dbReference type="Rhea" id="RHEA:22328"/>
        <dbReference type="ChEBI" id="CHEBI:15378"/>
        <dbReference type="ChEBI" id="CHEBI:33019"/>
        <dbReference type="ChEBI" id="CHEBI:37575"/>
        <dbReference type="ChEBI" id="CHEBI:57841"/>
        <dbReference type="ChEBI" id="CHEBI:58296"/>
        <dbReference type="EC" id="2.5.1.3"/>
    </reaction>
</comment>
<dbReference type="SUPFAM" id="SSF53613">
    <property type="entry name" value="Ribokinase-like"/>
    <property type="match status" value="1"/>
</dbReference>
<evidence type="ECO:0000256" key="12">
    <source>
        <dbReference type="ARBA" id="ARBA00047851"/>
    </source>
</evidence>
<evidence type="ECO:0000259" key="15">
    <source>
        <dbReference type="Pfam" id="PF08543"/>
    </source>
</evidence>
<protein>
    <submittedName>
        <fullName evidence="16">Thiamine phosphate synthase</fullName>
        <ecNumber evidence="16">2.5.1.3</ecNumber>
    </submittedName>
</protein>
<keyword evidence="4" id="KW-0479">Metal-binding</keyword>
<proteinExistence type="predicted"/>
<dbReference type="EC" id="2.5.1.3" evidence="16"/>
<evidence type="ECO:0000256" key="4">
    <source>
        <dbReference type="ARBA" id="ARBA00022723"/>
    </source>
</evidence>
<evidence type="ECO:0000256" key="10">
    <source>
        <dbReference type="ARBA" id="ARBA00023268"/>
    </source>
</evidence>
<dbReference type="InterPro" id="IPR034291">
    <property type="entry name" value="TMP_synthase"/>
</dbReference>
<dbReference type="InterPro" id="IPR013749">
    <property type="entry name" value="PM/HMP-P_kinase-1"/>
</dbReference>
<evidence type="ECO:0000256" key="6">
    <source>
        <dbReference type="ARBA" id="ARBA00022777"/>
    </source>
</evidence>
<keyword evidence="17" id="KW-1185">Reference proteome</keyword>
<evidence type="ECO:0000259" key="14">
    <source>
        <dbReference type="Pfam" id="PF02581"/>
    </source>
</evidence>
<dbReference type="Proteomes" id="UP000765845">
    <property type="component" value="Unassembled WGS sequence"/>
</dbReference>
<keyword evidence="7" id="KW-0067">ATP-binding</keyword>
<sequence>MASHSKPIAWTIAGSDSGGGAGIQADLATFNDFGVHGCTVITAITAQNSFTVGQVSTTPRRSLAAQINALDSDLPAAAIKLGMLGSVEVVEMVGKYLASYPHFVVCDPVMVSTSGGDLIEDGVSEVLMDKVIPYADLITPNVDEAQVLLGRKINGLADVERAAQDLVAMGANSVLLTGGHLPADGQQRHDYWTDGIDGYWLSGPNIRTMNTHGTGCTLSSAIAALMARGYELIDALVIAKAYVSQGLRMAVQLGGGPGPVAHTGWPQSVDDLPCLQRKLEIGVEPFPDCDGELGLYPVVDSSAWIERLLKCGVTTIQLRIKNRQAPNLRGEIFRAVALGRQYGARVFINDYWQIAIEAGAYGVHLGQEDLDIADLAAIRRAGLRLGVSTHSYYEVARAHALRPSYIALGPIYPTQSKIMRFGPQGVNQLKRWIDMLSSRYTLTAIGGINVARAHDVLATGIGSCAMITAITQAADPEAVVARLLAMHGQRGKAETITP</sequence>
<comment type="catalytic activity">
    <reaction evidence="12">
        <text>2-(2-carboxy-4-methylthiazol-5-yl)ethyl phosphate + 4-amino-2-methyl-5-(diphosphooxymethyl)pyrimidine + 2 H(+) = thiamine phosphate + CO2 + diphosphate</text>
        <dbReference type="Rhea" id="RHEA:47848"/>
        <dbReference type="ChEBI" id="CHEBI:15378"/>
        <dbReference type="ChEBI" id="CHEBI:16526"/>
        <dbReference type="ChEBI" id="CHEBI:33019"/>
        <dbReference type="ChEBI" id="CHEBI:37575"/>
        <dbReference type="ChEBI" id="CHEBI:57841"/>
        <dbReference type="ChEBI" id="CHEBI:62890"/>
        <dbReference type="EC" id="2.5.1.3"/>
    </reaction>
</comment>
<keyword evidence="6" id="KW-0418">Kinase</keyword>
<dbReference type="Pfam" id="PF02581">
    <property type="entry name" value="TMP-TENI"/>
    <property type="match status" value="1"/>
</dbReference>
<comment type="pathway">
    <text evidence="2">Cofactor biosynthesis; thiamine diphosphate biosynthesis; thiamine phosphate from 4-amino-2-methyl-5-diphosphomethylpyrimidine and 4-methyl-5-(2-phosphoethyl)-thiazole: step 1/1.</text>
</comment>
<feature type="domain" description="Thiamine phosphate synthase/TenI" evidence="14">
    <location>
        <begin position="301"/>
        <end position="470"/>
    </location>
</feature>
<dbReference type="NCBIfam" id="TIGR00693">
    <property type="entry name" value="thiE"/>
    <property type="match status" value="1"/>
</dbReference>
<evidence type="ECO:0000313" key="16">
    <source>
        <dbReference type="EMBL" id="NKI18090.1"/>
    </source>
</evidence>
<keyword evidence="5" id="KW-0547">Nucleotide-binding</keyword>
<dbReference type="PANTHER" id="PTHR20858">
    <property type="entry name" value="PHOSPHOMETHYLPYRIMIDINE KINASE"/>
    <property type="match status" value="1"/>
</dbReference>
<dbReference type="PANTHER" id="PTHR20858:SF17">
    <property type="entry name" value="HYDROXYMETHYLPYRIMIDINE_PHOSPHOMETHYLPYRIMIDINE KINASE THI20-RELATED"/>
    <property type="match status" value="1"/>
</dbReference>
<dbReference type="InterPro" id="IPR004399">
    <property type="entry name" value="HMP/HMP-P_kinase_dom"/>
</dbReference>
<dbReference type="RefSeq" id="WP_168450622.1">
    <property type="nucleotide sequence ID" value="NZ_JAAWWK010000004.1"/>
</dbReference>
<feature type="domain" description="Pyridoxamine kinase/Phosphomethylpyrimidine kinase" evidence="15">
    <location>
        <begin position="16"/>
        <end position="260"/>
    </location>
</feature>
<dbReference type="InterPro" id="IPR029056">
    <property type="entry name" value="Ribokinase-like"/>
</dbReference>
<accession>A0ABX1GGL9</accession>
<evidence type="ECO:0000256" key="3">
    <source>
        <dbReference type="ARBA" id="ARBA00022679"/>
    </source>
</evidence>
<comment type="caution">
    <text evidence="16">The sequence shown here is derived from an EMBL/GenBank/DDBJ whole genome shotgun (WGS) entry which is preliminary data.</text>
</comment>
<name>A0ABX1GGL9_9GAMM</name>
<organism evidence="16 17">
    <name type="scientific">Spongiibacter thalassae</name>
    <dbReference type="NCBI Taxonomy" id="2721624"/>
    <lineage>
        <taxon>Bacteria</taxon>
        <taxon>Pseudomonadati</taxon>
        <taxon>Pseudomonadota</taxon>
        <taxon>Gammaproteobacteria</taxon>
        <taxon>Cellvibrionales</taxon>
        <taxon>Spongiibacteraceae</taxon>
        <taxon>Spongiibacter</taxon>
    </lineage>
</organism>
<evidence type="ECO:0000256" key="13">
    <source>
        <dbReference type="ARBA" id="ARBA00047883"/>
    </source>
</evidence>
<evidence type="ECO:0000256" key="2">
    <source>
        <dbReference type="ARBA" id="ARBA00005165"/>
    </source>
</evidence>
<dbReference type="InterPro" id="IPR013785">
    <property type="entry name" value="Aldolase_TIM"/>
</dbReference>
<dbReference type="InterPro" id="IPR022998">
    <property type="entry name" value="ThiamineP_synth_TenI"/>
</dbReference>
<dbReference type="NCBIfam" id="NF002904">
    <property type="entry name" value="PRK03512.1"/>
    <property type="match status" value="1"/>
</dbReference>
<dbReference type="EMBL" id="JAAWWK010000004">
    <property type="protein sequence ID" value="NKI18090.1"/>
    <property type="molecule type" value="Genomic_DNA"/>
</dbReference>
<evidence type="ECO:0000256" key="5">
    <source>
        <dbReference type="ARBA" id="ARBA00022741"/>
    </source>
</evidence>
<evidence type="ECO:0000256" key="9">
    <source>
        <dbReference type="ARBA" id="ARBA00022977"/>
    </source>
</evidence>
<dbReference type="GO" id="GO:0004789">
    <property type="term" value="F:thiamine-phosphate diphosphorylase activity"/>
    <property type="evidence" value="ECO:0007669"/>
    <property type="project" value="UniProtKB-EC"/>
</dbReference>
<dbReference type="SUPFAM" id="SSF51391">
    <property type="entry name" value="Thiamin phosphate synthase"/>
    <property type="match status" value="1"/>
</dbReference>